<keyword evidence="6" id="KW-0961">Cell wall biogenesis/degradation</keyword>
<keyword evidence="2" id="KW-0732">Signal</keyword>
<keyword evidence="10" id="KW-0472">Membrane</keyword>
<organism evidence="12 13">
    <name type="scientific">Candidatus Shapirobacteria bacterium GW2011_GWE1_38_10</name>
    <dbReference type="NCBI Taxonomy" id="1618488"/>
    <lineage>
        <taxon>Bacteria</taxon>
        <taxon>Candidatus Shapironibacteriota</taxon>
    </lineage>
</organism>
<evidence type="ECO:0000256" key="2">
    <source>
        <dbReference type="ARBA" id="ARBA00022729"/>
    </source>
</evidence>
<dbReference type="PANTHER" id="PTHR21581">
    <property type="entry name" value="D-ALANYL-D-ALANINE CARBOXYPEPTIDASE"/>
    <property type="match status" value="1"/>
</dbReference>
<dbReference type="GO" id="GO:0009002">
    <property type="term" value="F:serine-type D-Ala-D-Ala carboxypeptidase activity"/>
    <property type="evidence" value="ECO:0007669"/>
    <property type="project" value="InterPro"/>
</dbReference>
<evidence type="ECO:0000256" key="5">
    <source>
        <dbReference type="ARBA" id="ARBA00022984"/>
    </source>
</evidence>
<evidence type="ECO:0000256" key="8">
    <source>
        <dbReference type="PIRSR" id="PIRSR618044-2"/>
    </source>
</evidence>
<dbReference type="GO" id="GO:0008360">
    <property type="term" value="P:regulation of cell shape"/>
    <property type="evidence" value="ECO:0007669"/>
    <property type="project" value="UniProtKB-KW"/>
</dbReference>
<evidence type="ECO:0000313" key="13">
    <source>
        <dbReference type="Proteomes" id="UP000034231"/>
    </source>
</evidence>
<dbReference type="GO" id="GO:0006508">
    <property type="term" value="P:proteolysis"/>
    <property type="evidence" value="ECO:0007669"/>
    <property type="project" value="InterPro"/>
</dbReference>
<keyword evidence="12" id="KW-0121">Carboxypeptidase</keyword>
<dbReference type="InterPro" id="IPR012338">
    <property type="entry name" value="Beta-lactam/transpept-like"/>
</dbReference>
<feature type="domain" description="Peptidase S11 D-alanyl-D-alanine carboxypeptidase A N-terminal" evidence="11">
    <location>
        <begin position="53"/>
        <end position="274"/>
    </location>
</feature>
<evidence type="ECO:0000256" key="7">
    <source>
        <dbReference type="PIRSR" id="PIRSR618044-1"/>
    </source>
</evidence>
<evidence type="ECO:0000256" key="4">
    <source>
        <dbReference type="ARBA" id="ARBA00022960"/>
    </source>
</evidence>
<name>A0A0G0KIT2_9BACT</name>
<feature type="transmembrane region" description="Helical" evidence="10">
    <location>
        <begin position="12"/>
        <end position="30"/>
    </location>
</feature>
<proteinExistence type="inferred from homology"/>
<protein>
    <submittedName>
        <fullName evidence="12">Serine-type D-Ala-D-Ala carboxypeptidase</fullName>
    </submittedName>
</protein>
<evidence type="ECO:0000256" key="9">
    <source>
        <dbReference type="RuleBase" id="RU004016"/>
    </source>
</evidence>
<reference evidence="12 13" key="1">
    <citation type="journal article" date="2015" name="Nature">
        <title>rRNA introns, odd ribosomes, and small enigmatic genomes across a large radiation of phyla.</title>
        <authorList>
            <person name="Brown C.T."/>
            <person name="Hug L.A."/>
            <person name="Thomas B.C."/>
            <person name="Sharon I."/>
            <person name="Castelle C.J."/>
            <person name="Singh A."/>
            <person name="Wilkins M.J."/>
            <person name="Williams K.H."/>
            <person name="Banfield J.F."/>
        </authorList>
    </citation>
    <scope>NUCLEOTIDE SEQUENCE [LARGE SCALE GENOMIC DNA]</scope>
</reference>
<evidence type="ECO:0000313" key="12">
    <source>
        <dbReference type="EMBL" id="KKQ49084.1"/>
    </source>
</evidence>
<feature type="active site" evidence="7">
    <location>
        <position position="139"/>
    </location>
</feature>
<evidence type="ECO:0000259" key="11">
    <source>
        <dbReference type="Pfam" id="PF00768"/>
    </source>
</evidence>
<dbReference type="AlphaFoldDB" id="A0A0G0KIT2"/>
<keyword evidence="5" id="KW-0573">Peptidoglycan synthesis</keyword>
<dbReference type="PANTHER" id="PTHR21581:SF6">
    <property type="entry name" value="TRAFFICKING PROTEIN PARTICLE COMPLEX SUBUNIT 12"/>
    <property type="match status" value="1"/>
</dbReference>
<feature type="binding site" evidence="8">
    <location>
        <position position="246"/>
    </location>
    <ligand>
        <name>substrate</name>
    </ligand>
</feature>
<comment type="caution">
    <text evidence="12">The sequence shown here is derived from an EMBL/GenBank/DDBJ whole genome shotgun (WGS) entry which is preliminary data.</text>
</comment>
<keyword evidence="4" id="KW-0133">Cell shape</keyword>
<evidence type="ECO:0000256" key="6">
    <source>
        <dbReference type="ARBA" id="ARBA00023316"/>
    </source>
</evidence>
<dbReference type="Proteomes" id="UP000034231">
    <property type="component" value="Unassembled WGS sequence"/>
</dbReference>
<keyword evidence="10" id="KW-1133">Transmembrane helix</keyword>
<dbReference type="GO" id="GO:0009252">
    <property type="term" value="P:peptidoglycan biosynthetic process"/>
    <property type="evidence" value="ECO:0007669"/>
    <property type="project" value="UniProtKB-KW"/>
</dbReference>
<feature type="active site" description="Proton acceptor" evidence="7">
    <location>
        <position position="89"/>
    </location>
</feature>
<evidence type="ECO:0000256" key="10">
    <source>
        <dbReference type="SAM" id="Phobius"/>
    </source>
</evidence>
<dbReference type="Gene3D" id="3.40.710.10">
    <property type="entry name" value="DD-peptidase/beta-lactamase superfamily"/>
    <property type="match status" value="1"/>
</dbReference>
<evidence type="ECO:0000256" key="1">
    <source>
        <dbReference type="ARBA" id="ARBA00007164"/>
    </source>
</evidence>
<feature type="active site" description="Acyl-ester intermediate" evidence="7">
    <location>
        <position position="86"/>
    </location>
</feature>
<dbReference type="PATRIC" id="fig|1618488.3.peg.860"/>
<comment type="similarity">
    <text evidence="1 9">Belongs to the peptidase S11 family.</text>
</comment>
<gene>
    <name evidence="12" type="ORF">US68_C0019G0003</name>
</gene>
<dbReference type="PRINTS" id="PR00725">
    <property type="entry name" value="DADACBPTASE1"/>
</dbReference>
<dbReference type="EMBL" id="LBTX01000019">
    <property type="protein sequence ID" value="KKQ49084.1"/>
    <property type="molecule type" value="Genomic_DNA"/>
</dbReference>
<dbReference type="InterPro" id="IPR001967">
    <property type="entry name" value="Peptidase_S11_N"/>
</dbReference>
<keyword evidence="3" id="KW-0378">Hydrolase</keyword>
<keyword evidence="10" id="KW-0812">Transmembrane</keyword>
<dbReference type="Pfam" id="PF00768">
    <property type="entry name" value="Peptidase_S11"/>
    <property type="match status" value="1"/>
</dbReference>
<sequence length="299" mass="33357">MFSKLIRSRHFYYGLLFGIGLCLAFLPFSFRFTKTNDIFSFKHPPQPVVTGKNKPLLSTNYYILLDNDSNQIIVSQNENSRIFPASTTKLATALTALNIYPLGEVVTISQDYIDGKIMELKAGERVTIKTLVAGLLIYSANDAAFNLASHYPGGISGFVGQMNNLVGKYGLKNTHFVNFDGLHDENHYSTSYDLAQLGRLAFQNPTLRQYVNTKSIDLSDINGQIIHRVTSTNELLGVVPEVEGLKTGWTPEASGTFIGLLNINGHYLISVVAQSEDRFNDTKALIDWAKTNLTWRTYQ</sequence>
<dbReference type="GO" id="GO:0071555">
    <property type="term" value="P:cell wall organization"/>
    <property type="evidence" value="ECO:0007669"/>
    <property type="project" value="UniProtKB-KW"/>
</dbReference>
<dbReference type="SUPFAM" id="SSF56601">
    <property type="entry name" value="beta-lactamase/transpeptidase-like"/>
    <property type="match status" value="1"/>
</dbReference>
<dbReference type="InterPro" id="IPR018044">
    <property type="entry name" value="Peptidase_S11"/>
</dbReference>
<evidence type="ECO:0000256" key="3">
    <source>
        <dbReference type="ARBA" id="ARBA00022801"/>
    </source>
</evidence>
<accession>A0A0G0KIT2</accession>
<keyword evidence="12" id="KW-0645">Protease</keyword>